<evidence type="ECO:0000313" key="2">
    <source>
        <dbReference type="EMBL" id="QDV85291.1"/>
    </source>
</evidence>
<protein>
    <submittedName>
        <fullName evidence="2">Uncharacterized protein</fullName>
    </submittedName>
</protein>
<evidence type="ECO:0000256" key="1">
    <source>
        <dbReference type="SAM" id="SignalP"/>
    </source>
</evidence>
<keyword evidence="3" id="KW-1185">Reference proteome</keyword>
<organism evidence="2 3">
    <name type="scientific">Stieleria magnilauensis</name>
    <dbReference type="NCBI Taxonomy" id="2527963"/>
    <lineage>
        <taxon>Bacteria</taxon>
        <taxon>Pseudomonadati</taxon>
        <taxon>Planctomycetota</taxon>
        <taxon>Planctomycetia</taxon>
        <taxon>Pirellulales</taxon>
        <taxon>Pirellulaceae</taxon>
        <taxon>Stieleria</taxon>
    </lineage>
</organism>
<dbReference type="Proteomes" id="UP000318081">
    <property type="component" value="Chromosome"/>
</dbReference>
<feature type="signal peptide" evidence="1">
    <location>
        <begin position="1"/>
        <end position="28"/>
    </location>
</feature>
<gene>
    <name evidence="2" type="ORF">TBK1r_42700</name>
</gene>
<dbReference type="RefSeq" id="WP_419580209.1">
    <property type="nucleotide sequence ID" value="NZ_CP036432.1"/>
</dbReference>
<dbReference type="EMBL" id="CP036432">
    <property type="protein sequence ID" value="QDV85291.1"/>
    <property type="molecule type" value="Genomic_DNA"/>
</dbReference>
<feature type="chain" id="PRO_5047191260" evidence="1">
    <location>
        <begin position="29"/>
        <end position="214"/>
    </location>
</feature>
<proteinExistence type="predicted"/>
<accession>A0ABX5XX92</accession>
<reference evidence="2 3" key="1">
    <citation type="submission" date="2019-02" db="EMBL/GenBank/DDBJ databases">
        <title>Deep-cultivation of Planctomycetes and their phenomic and genomic characterization uncovers novel biology.</title>
        <authorList>
            <person name="Wiegand S."/>
            <person name="Jogler M."/>
            <person name="Boedeker C."/>
            <person name="Pinto D."/>
            <person name="Vollmers J."/>
            <person name="Rivas-Marin E."/>
            <person name="Kohn T."/>
            <person name="Peeters S.H."/>
            <person name="Heuer A."/>
            <person name="Rast P."/>
            <person name="Oberbeckmann S."/>
            <person name="Bunk B."/>
            <person name="Jeske O."/>
            <person name="Meyerdierks A."/>
            <person name="Storesund J.E."/>
            <person name="Kallscheuer N."/>
            <person name="Luecker S."/>
            <person name="Lage O.M."/>
            <person name="Pohl T."/>
            <person name="Merkel B.J."/>
            <person name="Hornburger P."/>
            <person name="Mueller R.-W."/>
            <person name="Bruemmer F."/>
            <person name="Labrenz M."/>
            <person name="Spormann A.M."/>
            <person name="Op den Camp H."/>
            <person name="Overmann J."/>
            <person name="Amann R."/>
            <person name="Jetten M.S.M."/>
            <person name="Mascher T."/>
            <person name="Medema M.H."/>
            <person name="Devos D.P."/>
            <person name="Kaster A.-K."/>
            <person name="Ovreas L."/>
            <person name="Rohde M."/>
            <person name="Galperin M.Y."/>
            <person name="Jogler C."/>
        </authorList>
    </citation>
    <scope>NUCLEOTIDE SEQUENCE [LARGE SCALE GENOMIC DNA]</scope>
    <source>
        <strain evidence="2 3">TBK1r</strain>
    </source>
</reference>
<sequence length="214" mass="22482">MKIARFVFTFAAAAAVFVGGLNSASAIAHEGQDHAAGHDHEAMMKAEKTIKTALSSLSAEDQELAAAQRFCPIMTYDRLGAMGTPLKVMIEGKPVFLCCKSCTEDALKGGAKTVKTAEKLRDSTATLAKLPMNERMAAEAQKYCAVANTSFLGSMGAPIKLVVEGKPVYLCCSGCTKKAQADPAAVLAKAEELKKAGTLEGHDHAAHGHGDQKN</sequence>
<evidence type="ECO:0000313" key="3">
    <source>
        <dbReference type="Proteomes" id="UP000318081"/>
    </source>
</evidence>
<name>A0ABX5XX92_9BACT</name>
<keyword evidence="1" id="KW-0732">Signal</keyword>